<organism evidence="2 3">
    <name type="scientific">Planktothrix agardhii (strain NIVA-CYA 126/8)</name>
    <dbReference type="NCBI Taxonomy" id="388467"/>
    <lineage>
        <taxon>Bacteria</taxon>
        <taxon>Bacillati</taxon>
        <taxon>Cyanobacteriota</taxon>
        <taxon>Cyanophyceae</taxon>
        <taxon>Oscillatoriophycideae</taxon>
        <taxon>Oscillatoriales</taxon>
        <taxon>Microcoleaceae</taxon>
        <taxon>Planktothrix</taxon>
    </lineage>
</organism>
<dbReference type="eggNOG" id="COG1100">
    <property type="taxonomic scope" value="Bacteria"/>
</dbReference>
<dbReference type="Pfam" id="PF10593">
    <property type="entry name" value="Z1"/>
    <property type="match status" value="1"/>
</dbReference>
<proteinExistence type="predicted"/>
<keyword evidence="3" id="KW-1185">Reference proteome</keyword>
<protein>
    <recommendedName>
        <fullName evidence="1">Putative endonuclease Z1 domain-containing protein</fullName>
    </recommendedName>
</protein>
<dbReference type="STRING" id="388467.A19Y_4554"/>
<reference evidence="2 3" key="1">
    <citation type="journal article" date="2014" name="Appl. Environ. Microbiol.">
        <title>Elucidation of insertion elements encoded on plasmids and in vitro construction of shuttle vectors from the toxic cyanobacterium Planktothrix.</title>
        <authorList>
            <person name="Christiansen G."/>
            <person name="Goesmann A."/>
            <person name="Kurmayer R."/>
        </authorList>
    </citation>
    <scope>NUCLEOTIDE SEQUENCE [LARGE SCALE GENOMIC DNA]</scope>
    <source>
        <strain evidence="2 3">NIVA-CYA 126/8</strain>
    </source>
</reference>
<dbReference type="PATRIC" id="fig|388467.6.peg.4494"/>
<evidence type="ECO:0000259" key="1">
    <source>
        <dbReference type="Pfam" id="PF10593"/>
    </source>
</evidence>
<dbReference type="EMBL" id="CM002803">
    <property type="protein sequence ID" value="KEI69191.1"/>
    <property type="molecule type" value="Genomic_DNA"/>
</dbReference>
<feature type="domain" description="Putative endonuclease Z1" evidence="1">
    <location>
        <begin position="451"/>
        <end position="686"/>
    </location>
</feature>
<gene>
    <name evidence="2" type="ORF">A19Y_4554</name>
</gene>
<dbReference type="InterPro" id="IPR018310">
    <property type="entry name" value="Put_endonuclease_Z1-dom"/>
</dbReference>
<evidence type="ECO:0000313" key="3">
    <source>
        <dbReference type="Proteomes" id="UP000027395"/>
    </source>
</evidence>
<sequence length="838" mass="95007">MHFTTKSRERRISKMNDYDRALRLARNLLEGEQTPTRQIIQENVRIAVDSIRTSQPGRVVEVDEEKLARKLESIFNTSMMGLGTVLENKEGHIPWLADRNSEINWDFWNRYIHYLEEEKGWAPATTKGLDQLTDSILERLEYPLRSGDWDRRGMVVGQVQSGKTANYTGLICKAVDAGYKLIIVLAGIQNSLRSQTQIRLDEGFLGRDSQVNRAFDRGQNSLMGAGKIPTDEKLLIAHSATSSAEKGDFNQRVANQNGTIPGGADPVLLVVKKNKSVLTNLLKWALNVRGIVNEESGKRIVRRVPLLVIDDEADNASINTNPPLFDENGKVQEEYDVSAINGLIRKLLYSFEKSAYVGYTATPFANIFIYPDPDKKNPEFGDDLFPRSFIINLPAPSNYIGPVQIFGLDTDPAIGLEASESLPIIRPVNDQREWMPDKHKKDHVPGELPESLKEAIRAFILCCAARIVRGQENEHNSMLVHVARFTAVQSEVAKQVKDELTSLQKRLRSGDGKATGKLEEEFEQLWKDDFVPTTSSILSSIADPQLTPVSWEEIRPLLHHAASKIQVKKINGTAKDVLDYWEHKNGLSVIAIGGDKLSRGLTLEGLSVSYYLRASKMYDTLMQMGRWFGYRPGYIDLCRLYTTDELIEWYEHITVASEELRQEFDYMADAGATPDEFGLKVRTHPQDLVITGANKMKTGTVMRLSYTRTLSETTILHKDENINLKNLEVTEELLRSLGSYTRQEKHNYIWEQVPPEKVIDFLQVISLTIIVDWQILHFSSNTSRLNSRMNSSHGQSFLYQVIEPKIREILPEMMLALLFVKMPHLNHPKNIESQTLVS</sequence>
<dbReference type="HOGENOM" id="CLU_007800_1_0_3"/>
<evidence type="ECO:0000313" key="2">
    <source>
        <dbReference type="EMBL" id="KEI69191.1"/>
    </source>
</evidence>
<accession>A0A073CM12</accession>
<name>A0A073CM12_PLAA1</name>
<dbReference type="Proteomes" id="UP000027395">
    <property type="component" value="Chromosome"/>
</dbReference>
<dbReference type="AlphaFoldDB" id="A0A073CM12"/>